<dbReference type="AlphaFoldDB" id="A0A2S6AKH1"/>
<protein>
    <submittedName>
        <fullName evidence="7">ABC transporter permease</fullName>
    </submittedName>
</protein>
<evidence type="ECO:0000256" key="5">
    <source>
        <dbReference type="ARBA" id="ARBA00023136"/>
    </source>
</evidence>
<sequence>MTISRASDAVGQDRQPIPNRRSVRSVSRGDLLQLGERFGLVLFLLSVIALFSIMHPDTFATEANWRVIVSSQAVTLVVALALMIPLLSNNFDLSVGSVAGMSAMLAAGVMARNHWSLLVACFVVLVLGMTIGLFNGLLVTKLGLNGLIATLGTSTILDGALSWYSKNLSISYGISDGLVEFGTKTIAGLPWLAAVAVIIAALVAYVVTQTPVGRKLVAIGSSSPAARLVGIRVDAIVLGSYVISGILGAGAGILLLAQQGSASPGANGISFLLPALAAVFLGASTWRPGQFNVMGTILGLLLVAITVSGFTLSGAASWVNSVCYGAALIVAVGASAWFRRRRTGA</sequence>
<evidence type="ECO:0000256" key="4">
    <source>
        <dbReference type="ARBA" id="ARBA00022989"/>
    </source>
</evidence>
<feature type="transmembrane region" description="Helical" evidence="6">
    <location>
        <begin position="38"/>
        <end position="55"/>
    </location>
</feature>
<keyword evidence="2" id="KW-1003">Cell membrane</keyword>
<dbReference type="GO" id="GO:0022857">
    <property type="term" value="F:transmembrane transporter activity"/>
    <property type="evidence" value="ECO:0007669"/>
    <property type="project" value="InterPro"/>
</dbReference>
<dbReference type="InterPro" id="IPR001851">
    <property type="entry name" value="ABC_transp_permease"/>
</dbReference>
<dbReference type="CDD" id="cd06579">
    <property type="entry name" value="TM_PBP1_transp_AraH_like"/>
    <property type="match status" value="1"/>
</dbReference>
<proteinExistence type="predicted"/>
<keyword evidence="5 6" id="KW-0472">Membrane</keyword>
<feature type="transmembrane region" description="Helical" evidence="6">
    <location>
        <begin position="67"/>
        <end position="86"/>
    </location>
</feature>
<feature type="transmembrane region" description="Helical" evidence="6">
    <location>
        <begin position="269"/>
        <end position="286"/>
    </location>
</feature>
<dbReference type="PANTHER" id="PTHR32196">
    <property type="entry name" value="ABC TRANSPORTER PERMEASE PROTEIN YPHD-RELATED-RELATED"/>
    <property type="match status" value="1"/>
</dbReference>
<gene>
    <name evidence="7" type="ORF">C5E45_24540</name>
</gene>
<keyword evidence="3 6" id="KW-0812">Transmembrane</keyword>
<dbReference type="PANTHER" id="PTHR32196:SF72">
    <property type="entry name" value="RIBOSE IMPORT PERMEASE PROTEIN RBSC"/>
    <property type="match status" value="1"/>
</dbReference>
<dbReference type="Proteomes" id="UP000239874">
    <property type="component" value="Unassembled WGS sequence"/>
</dbReference>
<feature type="transmembrane region" description="Helical" evidence="6">
    <location>
        <begin position="185"/>
        <end position="207"/>
    </location>
</feature>
<evidence type="ECO:0000256" key="6">
    <source>
        <dbReference type="SAM" id="Phobius"/>
    </source>
</evidence>
<dbReference type="GO" id="GO:0005886">
    <property type="term" value="C:plasma membrane"/>
    <property type="evidence" value="ECO:0007669"/>
    <property type="project" value="UniProtKB-SubCell"/>
</dbReference>
<evidence type="ECO:0000256" key="2">
    <source>
        <dbReference type="ARBA" id="ARBA00022475"/>
    </source>
</evidence>
<comment type="subcellular location">
    <subcellularLocation>
        <location evidence="1">Cell membrane</location>
        <topology evidence="1">Multi-pass membrane protein</topology>
    </subcellularLocation>
</comment>
<evidence type="ECO:0000256" key="1">
    <source>
        <dbReference type="ARBA" id="ARBA00004651"/>
    </source>
</evidence>
<feature type="transmembrane region" description="Helical" evidence="6">
    <location>
        <begin position="293"/>
        <end position="312"/>
    </location>
</feature>
<keyword evidence="4 6" id="KW-1133">Transmembrane helix</keyword>
<feature type="transmembrane region" description="Helical" evidence="6">
    <location>
        <begin position="235"/>
        <end position="257"/>
    </location>
</feature>
<comment type="caution">
    <text evidence="7">The sequence shown here is derived from an EMBL/GenBank/DDBJ whole genome shotgun (WGS) entry which is preliminary data.</text>
</comment>
<evidence type="ECO:0000313" key="7">
    <source>
        <dbReference type="EMBL" id="PPJ35712.1"/>
    </source>
</evidence>
<feature type="transmembrane region" description="Helical" evidence="6">
    <location>
        <begin position="93"/>
        <end position="111"/>
    </location>
</feature>
<evidence type="ECO:0000313" key="8">
    <source>
        <dbReference type="Proteomes" id="UP000239874"/>
    </source>
</evidence>
<dbReference type="EMBL" id="PSZC01000019">
    <property type="protein sequence ID" value="PPJ35712.1"/>
    <property type="molecule type" value="Genomic_DNA"/>
</dbReference>
<organism evidence="7 8">
    <name type="scientific">Nocardia nova</name>
    <dbReference type="NCBI Taxonomy" id="37330"/>
    <lineage>
        <taxon>Bacteria</taxon>
        <taxon>Bacillati</taxon>
        <taxon>Actinomycetota</taxon>
        <taxon>Actinomycetes</taxon>
        <taxon>Mycobacteriales</taxon>
        <taxon>Nocardiaceae</taxon>
        <taxon>Nocardia</taxon>
    </lineage>
</organism>
<reference evidence="7 8" key="1">
    <citation type="submission" date="2018-02" db="EMBL/GenBank/DDBJ databases">
        <title>8 Nocardia nova and 1 Nocardia cyriacigeorgica strain used for evolution to TMP-SMX.</title>
        <authorList>
            <person name="Mehta H."/>
            <person name="Weng J."/>
            <person name="Shamoo Y."/>
        </authorList>
    </citation>
    <scope>NUCLEOTIDE SEQUENCE [LARGE SCALE GENOMIC DNA]</scope>
    <source>
        <strain evidence="7 8">MDA3139</strain>
    </source>
</reference>
<evidence type="ECO:0000256" key="3">
    <source>
        <dbReference type="ARBA" id="ARBA00022692"/>
    </source>
</evidence>
<dbReference type="RefSeq" id="WP_104380417.1">
    <property type="nucleotide sequence ID" value="NZ_PSZC01000019.1"/>
</dbReference>
<dbReference type="Pfam" id="PF02653">
    <property type="entry name" value="BPD_transp_2"/>
    <property type="match status" value="1"/>
</dbReference>
<accession>A0A2S6AKH1</accession>
<feature type="transmembrane region" description="Helical" evidence="6">
    <location>
        <begin position="117"/>
        <end position="139"/>
    </location>
</feature>
<feature type="transmembrane region" description="Helical" evidence="6">
    <location>
        <begin position="146"/>
        <end position="165"/>
    </location>
</feature>
<name>A0A2S6AKH1_9NOCA</name>
<feature type="transmembrane region" description="Helical" evidence="6">
    <location>
        <begin position="318"/>
        <end position="338"/>
    </location>
</feature>